<dbReference type="PANTHER" id="PTHR42756">
    <property type="entry name" value="TRANSCRIPTIONAL REGULATOR, MARR"/>
    <property type="match status" value="1"/>
</dbReference>
<dbReference type="AlphaFoldDB" id="D0BNG8"/>
<reference evidence="5" key="2">
    <citation type="submission" date="2011-10" db="EMBL/GenBank/DDBJ databases">
        <title>The Genome Sequence of Granulicatella elegans ATCC 700633.</title>
        <authorList>
            <consortium name="The Broad Institute Genome Sequencing Platform"/>
            <consortium name="The Broad Institute Genome Sequencing Center for Infectious Disease"/>
            <person name="Earl A."/>
            <person name="Ward D."/>
            <person name="Feldgarden M."/>
            <person name="Gevers D."/>
            <person name="Sibley C.D."/>
            <person name="Field T.R."/>
            <person name="Grinwis M."/>
            <person name="Eshaghurshan C.S."/>
            <person name="Surette M.G."/>
            <person name="Young S.K."/>
            <person name="Zeng Q."/>
            <person name="Gargeya S."/>
            <person name="Fitzgerald M."/>
            <person name="Haas B."/>
            <person name="Abouelleil A."/>
            <person name="Alvarado L."/>
            <person name="Arachchi H.M."/>
            <person name="Berlin A."/>
            <person name="Brown A."/>
            <person name="Chapman S.B."/>
            <person name="Chen Z."/>
            <person name="Dunbar C."/>
            <person name="Freedman E."/>
            <person name="Gearin G."/>
            <person name="Goldberg J."/>
            <person name="Griggs A."/>
            <person name="Gujja S."/>
            <person name="Heiman D."/>
            <person name="Howarth C."/>
            <person name="Larson L."/>
            <person name="Lui A."/>
            <person name="MacDonald P.J.P."/>
            <person name="Montmayeur A."/>
            <person name="Murphy C."/>
            <person name="Neiman D."/>
            <person name="Pearson M."/>
            <person name="Priest M."/>
            <person name="Roberts A."/>
            <person name="Saif S."/>
            <person name="Shea T."/>
            <person name="Shenoy N."/>
            <person name="Sisk P."/>
            <person name="Stolte C."/>
            <person name="Sykes S."/>
            <person name="Wortman J."/>
            <person name="Nusbaum C."/>
            <person name="Birren B."/>
        </authorList>
    </citation>
    <scope>NUCLEOTIDE SEQUENCE [LARGE SCALE GENOMIC DNA]</scope>
    <source>
        <strain evidence="5">ATCC 700633</strain>
    </source>
</reference>
<gene>
    <name evidence="5" type="ORF">HMPREF0446_01503</name>
</gene>
<proteinExistence type="predicted"/>
<dbReference type="STRING" id="626369.HMPREF0446_01503"/>
<name>D0BNG8_9LACT</name>
<dbReference type="PRINTS" id="PR00598">
    <property type="entry name" value="HTHMARR"/>
</dbReference>
<keyword evidence="3" id="KW-0804">Transcription</keyword>
<reference evidence="5" key="1">
    <citation type="submission" date="2009-09" db="EMBL/GenBank/DDBJ databases">
        <authorList>
            <consortium name="The Broad Institute Genome Sequencing Platform"/>
            <person name="Ward D."/>
            <person name="Feldgarden M."/>
            <person name="Earl A."/>
            <person name="Young S.K."/>
            <person name="Zeng Q."/>
            <person name="Koehrsen M."/>
            <person name="Alvarado L."/>
            <person name="Berlin A."/>
            <person name="Bochicchio J."/>
            <person name="Borenstein D."/>
            <person name="Chapman S.B."/>
            <person name="Chen Z."/>
            <person name="Engels R."/>
            <person name="Freedman E."/>
            <person name="Gellesch M."/>
            <person name="Goldberg J."/>
            <person name="Griggs A."/>
            <person name="Gujja S."/>
            <person name="Heilman E."/>
            <person name="Heiman D."/>
            <person name="Hepburn T."/>
            <person name="Howarth C."/>
            <person name="Jen D."/>
            <person name="Larson L."/>
            <person name="Lewis B."/>
            <person name="Mehta T."/>
            <person name="Park D."/>
            <person name="Pearson M."/>
            <person name="Roberts A."/>
            <person name="Saif S."/>
            <person name="Shea T."/>
            <person name="Shenoy N."/>
            <person name="Sisk P."/>
            <person name="Stolte C."/>
            <person name="Sykes S."/>
            <person name="Thomson T."/>
            <person name="Walk T."/>
            <person name="White J."/>
            <person name="Yandava C."/>
            <person name="Sibley C.D."/>
            <person name="Field T.R."/>
            <person name="Grinwis M."/>
            <person name="Eshaghurshan C.S."/>
            <person name="Surette M.G."/>
            <person name="Haas B."/>
            <person name="Nusbaum C."/>
            <person name="Birren B."/>
        </authorList>
    </citation>
    <scope>NUCLEOTIDE SEQUENCE [LARGE SCALE GENOMIC DNA]</scope>
    <source>
        <strain evidence="5">ATCC 700633</strain>
    </source>
</reference>
<dbReference type="HOGENOM" id="CLU_1666932_0_0_9"/>
<dbReference type="InterPro" id="IPR000835">
    <property type="entry name" value="HTH_MarR-typ"/>
</dbReference>
<dbReference type="EMBL" id="ACRF02000001">
    <property type="protein sequence ID" value="EEW92433.1"/>
    <property type="molecule type" value="Genomic_DNA"/>
</dbReference>
<dbReference type="Pfam" id="PF01047">
    <property type="entry name" value="MarR"/>
    <property type="match status" value="1"/>
</dbReference>
<evidence type="ECO:0000259" key="4">
    <source>
        <dbReference type="PROSITE" id="PS50995"/>
    </source>
</evidence>
<keyword evidence="1" id="KW-0805">Transcription regulation</keyword>
<evidence type="ECO:0000256" key="3">
    <source>
        <dbReference type="ARBA" id="ARBA00023163"/>
    </source>
</evidence>
<evidence type="ECO:0000313" key="6">
    <source>
        <dbReference type="Proteomes" id="UP000002939"/>
    </source>
</evidence>
<dbReference type="Proteomes" id="UP000002939">
    <property type="component" value="Unassembled WGS sequence"/>
</dbReference>
<dbReference type="SMART" id="SM00347">
    <property type="entry name" value="HTH_MARR"/>
    <property type="match status" value="1"/>
</dbReference>
<dbReference type="Gene3D" id="1.10.10.10">
    <property type="entry name" value="Winged helix-like DNA-binding domain superfamily/Winged helix DNA-binding domain"/>
    <property type="match status" value="1"/>
</dbReference>
<comment type="caution">
    <text evidence="5">The sequence shown here is derived from an EMBL/GenBank/DDBJ whole genome shotgun (WGS) entry which is preliminary data.</text>
</comment>
<sequence>MTNKQIFDDILKLFLRIEHLNVFRSIAPNLTIRENNVLVLLYYYESEFDKTLTIKDISCFYEIKSSTAIQFVNSLEKHGYIVRMNDPKDKRVTLVTLTDYGKEVGKIISKRNHEMVQKILATQEKEELEQAFNVIHKMINTIESIPIETLSYRKEENE</sequence>
<keyword evidence="6" id="KW-1185">Reference proteome</keyword>
<evidence type="ECO:0000313" key="5">
    <source>
        <dbReference type="EMBL" id="EEW92433.1"/>
    </source>
</evidence>
<dbReference type="OrthoDB" id="9806864at2"/>
<keyword evidence="2" id="KW-0238">DNA-binding</keyword>
<dbReference type="InterPro" id="IPR036388">
    <property type="entry name" value="WH-like_DNA-bd_sf"/>
</dbReference>
<dbReference type="GO" id="GO:0003677">
    <property type="term" value="F:DNA binding"/>
    <property type="evidence" value="ECO:0007669"/>
    <property type="project" value="UniProtKB-KW"/>
</dbReference>
<organism evidence="5 6">
    <name type="scientific">Granulicatella elegans ATCC 700633</name>
    <dbReference type="NCBI Taxonomy" id="626369"/>
    <lineage>
        <taxon>Bacteria</taxon>
        <taxon>Bacillati</taxon>
        <taxon>Bacillota</taxon>
        <taxon>Bacilli</taxon>
        <taxon>Lactobacillales</taxon>
        <taxon>Carnobacteriaceae</taxon>
        <taxon>Granulicatella</taxon>
    </lineage>
</organism>
<dbReference type="GO" id="GO:0003700">
    <property type="term" value="F:DNA-binding transcription factor activity"/>
    <property type="evidence" value="ECO:0007669"/>
    <property type="project" value="InterPro"/>
</dbReference>
<dbReference type="PANTHER" id="PTHR42756:SF1">
    <property type="entry name" value="TRANSCRIPTIONAL REPRESSOR OF EMRAB OPERON"/>
    <property type="match status" value="1"/>
</dbReference>
<accession>D0BNG8</accession>
<feature type="domain" description="HTH marR-type" evidence="4">
    <location>
        <begin position="3"/>
        <end position="140"/>
    </location>
</feature>
<dbReference type="SUPFAM" id="SSF46785">
    <property type="entry name" value="Winged helix' DNA-binding domain"/>
    <property type="match status" value="1"/>
</dbReference>
<evidence type="ECO:0000256" key="2">
    <source>
        <dbReference type="ARBA" id="ARBA00023125"/>
    </source>
</evidence>
<dbReference type="InterPro" id="IPR036390">
    <property type="entry name" value="WH_DNA-bd_sf"/>
</dbReference>
<dbReference type="PROSITE" id="PS50995">
    <property type="entry name" value="HTH_MARR_2"/>
    <property type="match status" value="1"/>
</dbReference>
<protein>
    <recommendedName>
        <fullName evidence="4">HTH marR-type domain-containing protein</fullName>
    </recommendedName>
</protein>
<evidence type="ECO:0000256" key="1">
    <source>
        <dbReference type="ARBA" id="ARBA00023015"/>
    </source>
</evidence>
<dbReference type="RefSeq" id="WP_006703779.1">
    <property type="nucleotide sequence ID" value="NZ_KI391971.1"/>
</dbReference>